<keyword evidence="2" id="KW-1185">Reference proteome</keyword>
<organism evidence="1 2">
    <name type="scientific">Ramlibacter terrae</name>
    <dbReference type="NCBI Taxonomy" id="2732511"/>
    <lineage>
        <taxon>Bacteria</taxon>
        <taxon>Pseudomonadati</taxon>
        <taxon>Pseudomonadota</taxon>
        <taxon>Betaproteobacteria</taxon>
        <taxon>Burkholderiales</taxon>
        <taxon>Comamonadaceae</taxon>
        <taxon>Ramlibacter</taxon>
    </lineage>
</organism>
<accession>A0ABX6P0G9</accession>
<dbReference type="EMBL" id="CP053418">
    <property type="protein sequence ID" value="QJW83550.1"/>
    <property type="molecule type" value="Genomic_DNA"/>
</dbReference>
<sequence>MLQVRLMGEHNTPVAFTESGSAYWLADPSAKFGIDAAEAFVWKMSRNVVPEAPTQPDAMLRTTVLDRSLELA</sequence>
<evidence type="ECO:0000313" key="2">
    <source>
        <dbReference type="Proteomes" id="UP000500826"/>
    </source>
</evidence>
<gene>
    <name evidence="1" type="ORF">HK414_03570</name>
</gene>
<reference evidence="1 2" key="1">
    <citation type="submission" date="2020-05" db="EMBL/GenBank/DDBJ databases">
        <title>Ramlibacter rhizophilus sp. nov., isolated from rhizosphere soil of national flower Mugunghwa from South Korea.</title>
        <authorList>
            <person name="Zheng-Fei Y."/>
            <person name="Huan T."/>
        </authorList>
    </citation>
    <scope>NUCLEOTIDE SEQUENCE [LARGE SCALE GENOMIC DNA]</scope>
    <source>
        <strain evidence="1 2">H242</strain>
    </source>
</reference>
<reference evidence="1 2" key="2">
    <citation type="submission" date="2020-05" db="EMBL/GenBank/DDBJ databases">
        <authorList>
            <person name="Khan S.A."/>
            <person name="Jeon C.O."/>
            <person name="Chun B.H."/>
        </authorList>
    </citation>
    <scope>NUCLEOTIDE SEQUENCE [LARGE SCALE GENOMIC DNA]</scope>
    <source>
        <strain evidence="1 2">H242</strain>
    </source>
</reference>
<evidence type="ECO:0000313" key="1">
    <source>
        <dbReference type="EMBL" id="QJW83550.1"/>
    </source>
</evidence>
<proteinExistence type="predicted"/>
<name>A0ABX6P0G9_9BURK</name>
<protein>
    <submittedName>
        <fullName evidence="1">Uncharacterized protein</fullName>
    </submittedName>
</protein>
<dbReference type="Proteomes" id="UP000500826">
    <property type="component" value="Chromosome"/>
</dbReference>